<evidence type="ECO:0000313" key="12">
    <source>
        <dbReference type="EMBL" id="KAJ8024873.1"/>
    </source>
</evidence>
<dbReference type="AlphaFoldDB" id="A0A9Q1BGJ9"/>
<name>A0A9Q1BGJ9_HOLLE</name>
<evidence type="ECO:0000313" key="13">
    <source>
        <dbReference type="Proteomes" id="UP001152320"/>
    </source>
</evidence>
<comment type="subcellular location">
    <subcellularLocation>
        <location evidence="1">Cell membrane</location>
        <topology evidence="1">Multi-pass membrane protein</topology>
    </subcellularLocation>
</comment>
<reference evidence="12" key="1">
    <citation type="submission" date="2021-10" db="EMBL/GenBank/DDBJ databases">
        <title>Tropical sea cucumber genome reveals ecological adaptation and Cuvierian tubules defense mechanism.</title>
        <authorList>
            <person name="Chen T."/>
        </authorList>
    </citation>
    <scope>NUCLEOTIDE SEQUENCE</scope>
    <source>
        <strain evidence="12">Nanhai2018</strain>
        <tissue evidence="12">Muscle</tissue>
    </source>
</reference>
<comment type="caution">
    <text evidence="12">The sequence shown here is derived from an EMBL/GenBank/DDBJ whole genome shotgun (WGS) entry which is preliminary data.</text>
</comment>
<sequence>MEGTSLANTLEGSEHIPQIIRIIDATVLSVIAIIGVLGNTLVFVAYTLSYKIRTKTNIFVVNLATADFLTCLFLPFVSWSLLIEVERVDGWLDLLCGLAMGLIQVFAACSMVTIFSIGVNRYILITRSRHTYNKLYRIKLITLWIFFSWIYSILVITVPLMFNIGQLGFDIKIHACGTKTDHKLAHYYDLILTITLAPLPGTVTACYAGIYLYVRKHNKRILETYGLTRKTNGCHLSSELNKR</sequence>
<evidence type="ECO:0000259" key="11">
    <source>
        <dbReference type="PROSITE" id="PS50262"/>
    </source>
</evidence>
<organism evidence="12 13">
    <name type="scientific">Holothuria leucospilota</name>
    <name type="common">Black long sea cucumber</name>
    <name type="synonym">Mertensiothuria leucospilota</name>
    <dbReference type="NCBI Taxonomy" id="206669"/>
    <lineage>
        <taxon>Eukaryota</taxon>
        <taxon>Metazoa</taxon>
        <taxon>Echinodermata</taxon>
        <taxon>Eleutherozoa</taxon>
        <taxon>Echinozoa</taxon>
        <taxon>Holothuroidea</taxon>
        <taxon>Aspidochirotacea</taxon>
        <taxon>Aspidochirotida</taxon>
        <taxon>Holothuriidae</taxon>
        <taxon>Holothuria</taxon>
    </lineage>
</organism>
<dbReference type="PANTHER" id="PTHR24228">
    <property type="entry name" value="B2 BRADYKININ RECEPTOR/ANGIOTENSIN II RECEPTOR"/>
    <property type="match status" value="1"/>
</dbReference>
<comment type="similarity">
    <text evidence="9">Belongs to the G-protein coupled receptor 1 family.</text>
</comment>
<dbReference type="SUPFAM" id="SSF81321">
    <property type="entry name" value="Family A G protein-coupled receptor-like"/>
    <property type="match status" value="1"/>
</dbReference>
<dbReference type="InterPro" id="IPR000276">
    <property type="entry name" value="GPCR_Rhodpsn"/>
</dbReference>
<evidence type="ECO:0000256" key="7">
    <source>
        <dbReference type="ARBA" id="ARBA00023170"/>
    </source>
</evidence>
<proteinExistence type="inferred from homology"/>
<dbReference type="CDD" id="cd00637">
    <property type="entry name" value="7tm_classA_rhodopsin-like"/>
    <property type="match status" value="1"/>
</dbReference>
<dbReference type="PROSITE" id="PS50262">
    <property type="entry name" value="G_PROTEIN_RECEP_F1_2"/>
    <property type="match status" value="1"/>
</dbReference>
<evidence type="ECO:0000256" key="5">
    <source>
        <dbReference type="ARBA" id="ARBA00023040"/>
    </source>
</evidence>
<feature type="transmembrane region" description="Helical" evidence="10">
    <location>
        <begin position="20"/>
        <end position="46"/>
    </location>
</feature>
<evidence type="ECO:0000256" key="1">
    <source>
        <dbReference type="ARBA" id="ARBA00004651"/>
    </source>
</evidence>
<dbReference type="OrthoDB" id="10055255at2759"/>
<dbReference type="Pfam" id="PF00001">
    <property type="entry name" value="7tm_1"/>
    <property type="match status" value="1"/>
</dbReference>
<keyword evidence="2" id="KW-1003">Cell membrane</keyword>
<feature type="transmembrane region" description="Helical" evidence="10">
    <location>
        <begin position="190"/>
        <end position="214"/>
    </location>
</feature>
<evidence type="ECO:0000256" key="8">
    <source>
        <dbReference type="ARBA" id="ARBA00023224"/>
    </source>
</evidence>
<dbReference type="GO" id="GO:0004930">
    <property type="term" value="F:G protein-coupled receptor activity"/>
    <property type="evidence" value="ECO:0007669"/>
    <property type="project" value="UniProtKB-KW"/>
</dbReference>
<dbReference type="Proteomes" id="UP001152320">
    <property type="component" value="Chromosome 18"/>
</dbReference>
<keyword evidence="5 9" id="KW-0297">G-protein coupled receptor</keyword>
<feature type="transmembrane region" description="Helical" evidence="10">
    <location>
        <begin position="140"/>
        <end position="162"/>
    </location>
</feature>
<dbReference type="PROSITE" id="PS00237">
    <property type="entry name" value="G_PROTEIN_RECEP_F1_1"/>
    <property type="match status" value="1"/>
</dbReference>
<evidence type="ECO:0000256" key="2">
    <source>
        <dbReference type="ARBA" id="ARBA00022475"/>
    </source>
</evidence>
<dbReference type="Gene3D" id="1.20.1070.10">
    <property type="entry name" value="Rhodopsin 7-helix transmembrane proteins"/>
    <property type="match status" value="1"/>
</dbReference>
<keyword evidence="4 10" id="KW-1133">Transmembrane helix</keyword>
<accession>A0A9Q1BGJ9</accession>
<gene>
    <name evidence="12" type="ORF">HOLleu_34907</name>
</gene>
<evidence type="ECO:0000256" key="6">
    <source>
        <dbReference type="ARBA" id="ARBA00023136"/>
    </source>
</evidence>
<feature type="domain" description="G-protein coupled receptors family 1 profile" evidence="11">
    <location>
        <begin position="38"/>
        <end position="243"/>
    </location>
</feature>
<evidence type="ECO:0000256" key="3">
    <source>
        <dbReference type="ARBA" id="ARBA00022692"/>
    </source>
</evidence>
<protein>
    <submittedName>
        <fullName evidence="12">G-protein coupled receptor moody</fullName>
    </submittedName>
</protein>
<keyword evidence="8 9" id="KW-0807">Transducer</keyword>
<keyword evidence="13" id="KW-1185">Reference proteome</keyword>
<dbReference type="PANTHER" id="PTHR24228:SF72">
    <property type="entry name" value="G-PROTEIN COUPLED RECEPTORS FAMILY 1 PROFILE DOMAIN-CONTAINING PROTEIN"/>
    <property type="match status" value="1"/>
</dbReference>
<dbReference type="PRINTS" id="PR00237">
    <property type="entry name" value="GPCRRHODOPSN"/>
</dbReference>
<evidence type="ECO:0000256" key="10">
    <source>
        <dbReference type="SAM" id="Phobius"/>
    </source>
</evidence>
<keyword evidence="7 9" id="KW-0675">Receptor</keyword>
<keyword evidence="3 9" id="KW-0812">Transmembrane</keyword>
<feature type="transmembrane region" description="Helical" evidence="10">
    <location>
        <begin position="91"/>
        <end position="119"/>
    </location>
</feature>
<feature type="transmembrane region" description="Helical" evidence="10">
    <location>
        <begin position="58"/>
        <end position="79"/>
    </location>
</feature>
<keyword evidence="6 10" id="KW-0472">Membrane</keyword>
<evidence type="ECO:0000256" key="4">
    <source>
        <dbReference type="ARBA" id="ARBA00022989"/>
    </source>
</evidence>
<dbReference type="InterPro" id="IPR017452">
    <property type="entry name" value="GPCR_Rhodpsn_7TM"/>
</dbReference>
<dbReference type="GO" id="GO:0005886">
    <property type="term" value="C:plasma membrane"/>
    <property type="evidence" value="ECO:0007669"/>
    <property type="project" value="UniProtKB-SubCell"/>
</dbReference>
<dbReference type="EMBL" id="JAIZAY010000018">
    <property type="protein sequence ID" value="KAJ8024873.1"/>
    <property type="molecule type" value="Genomic_DNA"/>
</dbReference>
<evidence type="ECO:0000256" key="9">
    <source>
        <dbReference type="RuleBase" id="RU000688"/>
    </source>
</evidence>